<evidence type="ECO:0000256" key="1">
    <source>
        <dbReference type="ARBA" id="ARBA00010899"/>
    </source>
</evidence>
<feature type="compositionally biased region" description="Basic and acidic residues" evidence="8">
    <location>
        <begin position="965"/>
        <end position="975"/>
    </location>
</feature>
<dbReference type="AlphaFoldDB" id="A0A6A2ZHY4"/>
<evidence type="ECO:0000313" key="12">
    <source>
        <dbReference type="EMBL" id="KAE8691156.1"/>
    </source>
</evidence>
<proteinExistence type="inferred from homology"/>
<dbReference type="PANTHER" id="PTHR47972:SF28">
    <property type="entry name" value="KINESIN-LIKE PROTEIN KLP-3"/>
    <property type="match status" value="1"/>
</dbReference>
<dbReference type="GO" id="GO:0008017">
    <property type="term" value="F:microtubule binding"/>
    <property type="evidence" value="ECO:0007669"/>
    <property type="project" value="InterPro"/>
</dbReference>
<dbReference type="PRINTS" id="PR00380">
    <property type="entry name" value="KINESINHEAVY"/>
</dbReference>
<evidence type="ECO:0000256" key="4">
    <source>
        <dbReference type="ARBA" id="ARBA00023175"/>
    </source>
</evidence>
<dbReference type="GO" id="GO:0008270">
    <property type="term" value="F:zinc ion binding"/>
    <property type="evidence" value="ECO:0007669"/>
    <property type="project" value="UniProtKB-KW"/>
</dbReference>
<comment type="caution">
    <text evidence="6">Lacks conserved residue(s) required for the propagation of feature annotation.</text>
</comment>
<keyword evidence="5" id="KW-0862">Zinc</keyword>
<feature type="region of interest" description="Disordered" evidence="8">
    <location>
        <begin position="1027"/>
        <end position="1052"/>
    </location>
</feature>
<dbReference type="GO" id="GO:0005524">
    <property type="term" value="F:ATP binding"/>
    <property type="evidence" value="ECO:0007669"/>
    <property type="project" value="UniProtKB-KW"/>
</dbReference>
<dbReference type="Pfam" id="PF00225">
    <property type="entry name" value="Kinesin"/>
    <property type="match status" value="1"/>
</dbReference>
<comment type="caution">
    <text evidence="12">The sequence shown here is derived from an EMBL/GenBank/DDBJ whole genome shotgun (WGS) entry which is preliminary data.</text>
</comment>
<evidence type="ECO:0000256" key="8">
    <source>
        <dbReference type="SAM" id="MobiDB-lite"/>
    </source>
</evidence>
<feature type="domain" description="Kinesin motor" evidence="10">
    <location>
        <begin position="639"/>
        <end position="698"/>
    </location>
</feature>
<dbReference type="Pfam" id="PF16796">
    <property type="entry name" value="Microtub_bd"/>
    <property type="match status" value="1"/>
</dbReference>
<protein>
    <submittedName>
        <fullName evidence="12">Kinesin KP1</fullName>
    </submittedName>
</protein>
<dbReference type="InterPro" id="IPR025558">
    <property type="entry name" value="DUF4283"/>
</dbReference>
<dbReference type="InterPro" id="IPR027417">
    <property type="entry name" value="P-loop_NTPase"/>
</dbReference>
<dbReference type="SMART" id="SM00129">
    <property type="entry name" value="KISc"/>
    <property type="match status" value="1"/>
</dbReference>
<keyword evidence="7" id="KW-0175">Coiled coil</keyword>
<keyword evidence="2" id="KW-0547">Nucleotide-binding</keyword>
<evidence type="ECO:0000256" key="7">
    <source>
        <dbReference type="SAM" id="Coils"/>
    </source>
</evidence>
<dbReference type="GO" id="GO:0015630">
    <property type="term" value="C:microtubule cytoskeleton"/>
    <property type="evidence" value="ECO:0007669"/>
    <property type="project" value="TreeGrafter"/>
</dbReference>
<dbReference type="Pfam" id="PF14392">
    <property type="entry name" value="zf-CCHC_4"/>
    <property type="match status" value="1"/>
</dbReference>
<dbReference type="SUPFAM" id="SSF47576">
    <property type="entry name" value="Calponin-homology domain, CH-domain"/>
    <property type="match status" value="1"/>
</dbReference>
<dbReference type="PROSITE" id="PS50021">
    <property type="entry name" value="CH"/>
    <property type="match status" value="1"/>
</dbReference>
<feature type="domain" description="CCHC-type" evidence="11">
    <location>
        <begin position="197"/>
        <end position="210"/>
    </location>
</feature>
<keyword evidence="3" id="KW-0067">ATP-binding</keyword>
<dbReference type="Pfam" id="PF00307">
    <property type="entry name" value="CH"/>
    <property type="match status" value="1"/>
</dbReference>
<dbReference type="InterPro" id="IPR027640">
    <property type="entry name" value="Kinesin-like_fam"/>
</dbReference>
<feature type="coiled-coil region" evidence="7">
    <location>
        <begin position="884"/>
        <end position="911"/>
    </location>
</feature>
<accession>A0A6A2ZHY4</accession>
<dbReference type="EMBL" id="VEPZ02001150">
    <property type="protein sequence ID" value="KAE8691156.1"/>
    <property type="molecule type" value="Genomic_DNA"/>
</dbReference>
<dbReference type="SUPFAM" id="SSF52540">
    <property type="entry name" value="P-loop containing nucleoside triphosphate hydrolases"/>
    <property type="match status" value="1"/>
</dbReference>
<feature type="domain" description="Calponin-homology (CH)" evidence="9">
    <location>
        <begin position="257"/>
        <end position="375"/>
    </location>
</feature>
<dbReference type="InterPro" id="IPR001752">
    <property type="entry name" value="Kinesin_motor_dom"/>
</dbReference>
<dbReference type="GO" id="GO:0003777">
    <property type="term" value="F:microtubule motor activity"/>
    <property type="evidence" value="ECO:0007669"/>
    <property type="project" value="InterPro"/>
</dbReference>
<dbReference type="Proteomes" id="UP000436088">
    <property type="component" value="Unassembled WGS sequence"/>
</dbReference>
<keyword evidence="5" id="KW-0479">Metal-binding</keyword>
<evidence type="ECO:0000259" key="10">
    <source>
        <dbReference type="PROSITE" id="PS50067"/>
    </source>
</evidence>
<name>A0A6A2ZHY4_HIBSY</name>
<keyword evidence="13" id="KW-1185">Reference proteome</keyword>
<keyword evidence="4" id="KW-0505">Motor protein</keyword>
<evidence type="ECO:0000256" key="2">
    <source>
        <dbReference type="ARBA" id="ARBA00022741"/>
    </source>
</evidence>
<dbReference type="InterPro" id="IPR036961">
    <property type="entry name" value="Kinesin_motor_dom_sf"/>
</dbReference>
<evidence type="ECO:0000259" key="9">
    <source>
        <dbReference type="PROSITE" id="PS50021"/>
    </source>
</evidence>
<dbReference type="InterPro" id="IPR001715">
    <property type="entry name" value="CH_dom"/>
</dbReference>
<dbReference type="InterPro" id="IPR019821">
    <property type="entry name" value="Kinesin_motor_CS"/>
</dbReference>
<dbReference type="InterPro" id="IPR031852">
    <property type="entry name" value="Vik1/Cik1_MT-bd"/>
</dbReference>
<evidence type="ECO:0000256" key="5">
    <source>
        <dbReference type="PROSITE-ProRule" id="PRU00047"/>
    </source>
</evidence>
<dbReference type="Gene3D" id="3.40.850.10">
    <property type="entry name" value="Kinesin motor domain"/>
    <property type="match status" value="2"/>
</dbReference>
<dbReference type="InterPro" id="IPR025836">
    <property type="entry name" value="Zn_knuckle_CX2CX4HX4C"/>
</dbReference>
<reference evidence="12" key="1">
    <citation type="submission" date="2019-09" db="EMBL/GenBank/DDBJ databases">
        <title>Draft genome information of white flower Hibiscus syriacus.</title>
        <authorList>
            <person name="Kim Y.-M."/>
        </authorList>
    </citation>
    <scope>NUCLEOTIDE SEQUENCE [LARGE SCALE GENOMIC DNA]</scope>
    <source>
        <strain evidence="12">YM2019G1</strain>
    </source>
</reference>
<dbReference type="PROSITE" id="PS50158">
    <property type="entry name" value="ZF_CCHC"/>
    <property type="match status" value="1"/>
</dbReference>
<evidence type="ECO:0000259" key="11">
    <source>
        <dbReference type="PROSITE" id="PS50158"/>
    </source>
</evidence>
<feature type="domain" description="Kinesin motor" evidence="10">
    <location>
        <begin position="707"/>
        <end position="870"/>
    </location>
</feature>
<evidence type="ECO:0000313" key="13">
    <source>
        <dbReference type="Proteomes" id="UP000436088"/>
    </source>
</evidence>
<keyword evidence="5" id="KW-0863">Zinc-finger</keyword>
<dbReference type="Pfam" id="PF14111">
    <property type="entry name" value="DUF4283"/>
    <property type="match status" value="1"/>
</dbReference>
<evidence type="ECO:0000256" key="3">
    <source>
        <dbReference type="ARBA" id="ARBA00022840"/>
    </source>
</evidence>
<organism evidence="12 13">
    <name type="scientific">Hibiscus syriacus</name>
    <name type="common">Rose of Sharon</name>
    <dbReference type="NCBI Taxonomy" id="106335"/>
    <lineage>
        <taxon>Eukaryota</taxon>
        <taxon>Viridiplantae</taxon>
        <taxon>Streptophyta</taxon>
        <taxon>Embryophyta</taxon>
        <taxon>Tracheophyta</taxon>
        <taxon>Spermatophyta</taxon>
        <taxon>Magnoliopsida</taxon>
        <taxon>eudicotyledons</taxon>
        <taxon>Gunneridae</taxon>
        <taxon>Pentapetalae</taxon>
        <taxon>rosids</taxon>
        <taxon>malvids</taxon>
        <taxon>Malvales</taxon>
        <taxon>Malvaceae</taxon>
        <taxon>Malvoideae</taxon>
        <taxon>Hibiscus</taxon>
    </lineage>
</organism>
<dbReference type="InterPro" id="IPR001878">
    <property type="entry name" value="Znf_CCHC"/>
</dbReference>
<dbReference type="PANTHER" id="PTHR47972">
    <property type="entry name" value="KINESIN-LIKE PROTEIN KLP-3"/>
    <property type="match status" value="1"/>
</dbReference>
<sequence length="1078" mass="119908">METAWIEGKILTLDESEAGELDGRRLALVGKIIADKPLSKGGVQGVFRRVWGEWREFTVTELSENTYLFTFKEARAAEQILEEGPWSVMGYCICLHRWQPGLTLEELDFSQVAYWIQVHGLSLDQMSPKNAKKVGDQIGRVLEIEDPISSHGIRRGFFRIRVLIDVSKPLPSGFWASKAGKSNIWVSFKYEHLADFCYKCGCVGHVDAHCVKDTVMSIPDPSLPKYGPWMRANPSVSSIKALADMEKTPHKAKQVMASRRYQAAEWLRQMDQVALEFLPKDPTGEELRRALYNGYILCNVLNKVSAGAVPKVVKTSMTSNQLTEEVTNQVSENMRNFLAAVKDKQLLAFEVSDMEKGGSINKVVDCILCLKGYHEWKKAGGVGDWKYGGTVKIKSSANDLSHALTGSAIERPADETREELELSKYEQLRDFIQLSNEASVEESKTTNALTFLFDRFGLWILEAYLTDYMDEEFPLNAMVIDSFLSKVVNDFSTLLVSQGIKLGLFLKKLLKADDGPVSKSDFIEATSEYIDKRSNLQAATDVSKALICIGNNEVILNSVSRSPGRVELLSDLIQRHIEDLKLFFGETRLEVRKFHSSWEADIKRLEHHVSDLEVASSSYLKILQENQMLFNEVLDLKGKIRIYCRVRPLLPGESKDQSTMDYIGENGSILIVNSLRKGKDSKKVFSFDKVFGPSSSQDIYNNTQLNGLTVPDASWVPVSSTQDVLDLIRIGQKNRIVGPTAFNERSSRSHSILTVHVHGKELVSGSIFKGSLNLVDLAGSERVDKSKVQGDRLKEAQYINRSLSALGDVISALAQKSTHIPYRNSKLTQILQNSLGGHAKTLMLVHISPEPDAIGETMSTLKFAERVASIELGAARSNKETGDILELKEEITSLKLALEKKEAEVEQLRSITPSQKTKVLRFGISPKPDAYQRLNDDTKSSEARTVSSAKPRRSKFTSSLTGKEISAKVPEERAARPGKPRSPTAPVRRYLSGAKGALSRNKVKFDVVENQPMSKAVLPAKTHGTISLAPEPETASTDNNSGVHADHKSDERKLNSLMHSTASSLGKVSQNLKKSSFF</sequence>
<evidence type="ECO:0000256" key="6">
    <source>
        <dbReference type="PROSITE-ProRule" id="PRU00283"/>
    </source>
</evidence>
<dbReference type="Gene3D" id="1.10.418.10">
    <property type="entry name" value="Calponin-like domain"/>
    <property type="match status" value="1"/>
</dbReference>
<dbReference type="InterPro" id="IPR036872">
    <property type="entry name" value="CH_dom_sf"/>
</dbReference>
<gene>
    <name evidence="12" type="ORF">F3Y22_tig00110893pilonHSYRG01347</name>
</gene>
<dbReference type="GO" id="GO:0007018">
    <property type="term" value="P:microtubule-based movement"/>
    <property type="evidence" value="ECO:0007669"/>
    <property type="project" value="InterPro"/>
</dbReference>
<dbReference type="PROSITE" id="PS00411">
    <property type="entry name" value="KINESIN_MOTOR_1"/>
    <property type="match status" value="1"/>
</dbReference>
<dbReference type="PROSITE" id="PS50067">
    <property type="entry name" value="KINESIN_MOTOR_2"/>
    <property type="match status" value="2"/>
</dbReference>
<comment type="similarity">
    <text evidence="1">Belongs to the TRAFAC class myosin-kinesin ATPase superfamily. Kinesin family. KIN-14 subfamily.</text>
</comment>
<dbReference type="GO" id="GO:0003676">
    <property type="term" value="F:nucleic acid binding"/>
    <property type="evidence" value="ECO:0007669"/>
    <property type="project" value="InterPro"/>
</dbReference>
<feature type="region of interest" description="Disordered" evidence="8">
    <location>
        <begin position="919"/>
        <end position="990"/>
    </location>
</feature>